<protein>
    <recommendedName>
        <fullName evidence="3">Spore coat protein</fullName>
    </recommendedName>
</protein>
<reference evidence="1 2" key="1">
    <citation type="submission" date="2018-12" db="EMBL/GenBank/DDBJ databases">
        <authorList>
            <person name="Sun L."/>
            <person name="Chen Z."/>
        </authorList>
    </citation>
    <scope>NUCLEOTIDE SEQUENCE [LARGE SCALE GENOMIC DNA]</scope>
    <source>
        <strain evidence="1 2">DSM 15890</strain>
    </source>
</reference>
<dbReference type="RefSeq" id="WP_127192433.1">
    <property type="nucleotide sequence ID" value="NZ_RZNY01000009.1"/>
</dbReference>
<evidence type="ECO:0000313" key="1">
    <source>
        <dbReference type="EMBL" id="RUT46330.1"/>
    </source>
</evidence>
<dbReference type="Proteomes" id="UP000279446">
    <property type="component" value="Unassembled WGS sequence"/>
</dbReference>
<keyword evidence="2" id="KW-1185">Reference proteome</keyword>
<dbReference type="Gene3D" id="1.20.1260.10">
    <property type="match status" value="1"/>
</dbReference>
<evidence type="ECO:0000313" key="2">
    <source>
        <dbReference type="Proteomes" id="UP000279446"/>
    </source>
</evidence>
<dbReference type="AlphaFoldDB" id="A0A433Y8W0"/>
<proteinExistence type="predicted"/>
<dbReference type="OrthoDB" id="2382349at2"/>
<organism evidence="1 2">
    <name type="scientific">Paenibacillus anaericanus</name>
    <dbReference type="NCBI Taxonomy" id="170367"/>
    <lineage>
        <taxon>Bacteria</taxon>
        <taxon>Bacillati</taxon>
        <taxon>Bacillota</taxon>
        <taxon>Bacilli</taxon>
        <taxon>Bacillales</taxon>
        <taxon>Paenibacillaceae</taxon>
        <taxon>Paenibacillus</taxon>
    </lineage>
</organism>
<accession>A0A433Y8W0</accession>
<sequence length="77" mass="8596">MNVSQMQPISNKELDYISDCISNEDLLVKQCAAAAVVCHNPTISQALSEHIRTHEQHLTKLTDALQQHQHLAPTQAH</sequence>
<dbReference type="EMBL" id="RZNY01000009">
    <property type="protein sequence ID" value="RUT46330.1"/>
    <property type="molecule type" value="Genomic_DNA"/>
</dbReference>
<dbReference type="InterPro" id="IPR012347">
    <property type="entry name" value="Ferritin-like"/>
</dbReference>
<gene>
    <name evidence="1" type="ORF">EJP82_12725</name>
</gene>
<evidence type="ECO:0008006" key="3">
    <source>
        <dbReference type="Google" id="ProtNLM"/>
    </source>
</evidence>
<comment type="caution">
    <text evidence="1">The sequence shown here is derived from an EMBL/GenBank/DDBJ whole genome shotgun (WGS) entry which is preliminary data.</text>
</comment>
<name>A0A433Y8W0_9BACL</name>